<dbReference type="Proteomes" id="UP000008631">
    <property type="component" value="Chromosome"/>
</dbReference>
<dbReference type="KEGG" id="ipa:Isop_3651"/>
<gene>
    <name evidence="1" type="ordered locus">Isop_3651</name>
</gene>
<protein>
    <submittedName>
        <fullName evidence="1">Uncharacterized protein</fullName>
    </submittedName>
</protein>
<sequence>MISTPKRLIEPSRRWVARFARVGENEYEQSIIYKAANILAAEKVPGDYLEFGVASGRS</sequence>
<dbReference type="EMBL" id="CP002353">
    <property type="protein sequence ID" value="ADV64208.1"/>
    <property type="molecule type" value="Genomic_DNA"/>
</dbReference>
<reference evidence="1 2" key="2">
    <citation type="journal article" date="2011" name="Stand. Genomic Sci.">
        <title>Complete genome sequence of Isosphaera pallida type strain (IS1B).</title>
        <authorList>
            <consortium name="US DOE Joint Genome Institute (JGI-PGF)"/>
            <person name="Goker M."/>
            <person name="Cleland D."/>
            <person name="Saunders E."/>
            <person name="Lapidus A."/>
            <person name="Nolan M."/>
            <person name="Lucas S."/>
            <person name="Hammon N."/>
            <person name="Deshpande S."/>
            <person name="Cheng J.F."/>
            <person name="Tapia R."/>
            <person name="Han C."/>
            <person name="Goodwin L."/>
            <person name="Pitluck S."/>
            <person name="Liolios K."/>
            <person name="Pagani I."/>
            <person name="Ivanova N."/>
            <person name="Mavromatis K."/>
            <person name="Pati A."/>
            <person name="Chen A."/>
            <person name="Palaniappan K."/>
            <person name="Land M."/>
            <person name="Hauser L."/>
            <person name="Chang Y.J."/>
            <person name="Jeffries C.D."/>
            <person name="Detter J.C."/>
            <person name="Beck B."/>
            <person name="Woyke T."/>
            <person name="Bristow J."/>
            <person name="Eisen J.A."/>
            <person name="Markowitz V."/>
            <person name="Hugenholtz P."/>
            <person name="Kyrpides N.C."/>
            <person name="Klenk H.P."/>
        </authorList>
    </citation>
    <scope>NUCLEOTIDE SEQUENCE [LARGE SCALE GENOMIC DNA]</scope>
    <source>
        <strain evidence="2">ATCC 43644 / DSM 9630 / IS1B</strain>
    </source>
</reference>
<accession>E8QZ79</accession>
<reference key="1">
    <citation type="submission" date="2010-11" db="EMBL/GenBank/DDBJ databases">
        <title>The complete sequence of chromosome of Isophaera pallida ATCC 43644.</title>
        <authorList>
            <consortium name="US DOE Joint Genome Institute (JGI-PGF)"/>
            <person name="Lucas S."/>
            <person name="Copeland A."/>
            <person name="Lapidus A."/>
            <person name="Bruce D."/>
            <person name="Goodwin L."/>
            <person name="Pitluck S."/>
            <person name="Kyrpides N."/>
            <person name="Mavromatis K."/>
            <person name="Pagani I."/>
            <person name="Ivanova N."/>
            <person name="Saunders E."/>
            <person name="Brettin T."/>
            <person name="Detter J.C."/>
            <person name="Han C."/>
            <person name="Tapia R."/>
            <person name="Land M."/>
            <person name="Hauser L."/>
            <person name="Markowitz V."/>
            <person name="Cheng J.-F."/>
            <person name="Hugenholtz P."/>
            <person name="Woyke T."/>
            <person name="Wu D."/>
            <person name="Eisen J.A."/>
        </authorList>
    </citation>
    <scope>NUCLEOTIDE SEQUENCE</scope>
    <source>
        <strain>ATCC 43644</strain>
    </source>
</reference>
<dbReference type="AlphaFoldDB" id="E8QZ79"/>
<keyword evidence="2" id="KW-1185">Reference proteome</keyword>
<proteinExistence type="predicted"/>
<organism evidence="1 2">
    <name type="scientific">Isosphaera pallida (strain ATCC 43644 / DSM 9630 / IS1B)</name>
    <dbReference type="NCBI Taxonomy" id="575540"/>
    <lineage>
        <taxon>Bacteria</taxon>
        <taxon>Pseudomonadati</taxon>
        <taxon>Planctomycetota</taxon>
        <taxon>Planctomycetia</taxon>
        <taxon>Isosphaerales</taxon>
        <taxon>Isosphaeraceae</taxon>
        <taxon>Isosphaera</taxon>
    </lineage>
</organism>
<dbReference type="InParanoid" id="E8QZ79"/>
<dbReference type="RefSeq" id="WP_013566496.1">
    <property type="nucleotide sequence ID" value="NC_014962.1"/>
</dbReference>
<evidence type="ECO:0000313" key="2">
    <source>
        <dbReference type="Proteomes" id="UP000008631"/>
    </source>
</evidence>
<dbReference type="HOGENOM" id="CLU_2973365_0_0_0"/>
<dbReference type="STRING" id="575540.Isop_3651"/>
<evidence type="ECO:0000313" key="1">
    <source>
        <dbReference type="EMBL" id="ADV64208.1"/>
    </source>
</evidence>
<name>E8QZ79_ISOPI</name>